<name>A0A7H1NUM6_9PROT</name>
<keyword evidence="2" id="KW-1185">Reference proteome</keyword>
<evidence type="ECO:0000313" key="1">
    <source>
        <dbReference type="EMBL" id="QNT79486.1"/>
    </source>
</evidence>
<accession>A0A7H1NUM6</accession>
<dbReference type="EMBL" id="CP060244">
    <property type="protein sequence ID" value="QNT79486.1"/>
    <property type="molecule type" value="Genomic_DNA"/>
</dbReference>
<dbReference type="Proteomes" id="UP000516349">
    <property type="component" value="Chromosome"/>
</dbReference>
<dbReference type="AlphaFoldDB" id="A0A7H1NUM6"/>
<organism evidence="1 2">
    <name type="scientific">Entomobacter blattae</name>
    <dbReference type="NCBI Taxonomy" id="2762277"/>
    <lineage>
        <taxon>Bacteria</taxon>
        <taxon>Pseudomonadati</taxon>
        <taxon>Pseudomonadota</taxon>
        <taxon>Alphaproteobacteria</taxon>
        <taxon>Acetobacterales</taxon>
        <taxon>Acetobacteraceae</taxon>
        <taxon>Entomobacter</taxon>
    </lineage>
</organism>
<proteinExistence type="predicted"/>
<sequence>MTPSFISWSYLYLSQDLTYILRSYLLIFARKIVDILKGPKALPQKVGNNLVEIKEKSFQDKRATDGSKNSFVNAIVFFTNFLILCNKA</sequence>
<reference evidence="1 2" key="1">
    <citation type="submission" date="2020-08" db="EMBL/GenBank/DDBJ databases">
        <title>Complete genome sequence of Entomobacter blattae G55GP.</title>
        <authorList>
            <person name="Poehlein A."/>
            <person name="Guzman J."/>
            <person name="Daniel R."/>
            <person name="Vilcinskas A."/>
        </authorList>
    </citation>
    <scope>NUCLEOTIDE SEQUENCE [LARGE SCALE GENOMIC DNA]</scope>
    <source>
        <strain evidence="1 2">G55GP</strain>
    </source>
</reference>
<dbReference type="KEGG" id="ebla:JGUZn3_22850"/>
<evidence type="ECO:0000313" key="2">
    <source>
        <dbReference type="Proteomes" id="UP000516349"/>
    </source>
</evidence>
<protein>
    <submittedName>
        <fullName evidence="1">Uncharacterized protein</fullName>
    </submittedName>
</protein>
<gene>
    <name evidence="1" type="ORF">JGUZn3_22850</name>
</gene>